<dbReference type="Gene3D" id="1.20.120.1200">
    <property type="entry name" value="NADH-ubiquinone/plastoquinone oxidoreductase chain 6, subunit NuoJ"/>
    <property type="match status" value="1"/>
</dbReference>
<keyword evidence="2" id="KW-0813">Transport</keyword>
<dbReference type="PANTHER" id="PTHR43373">
    <property type="entry name" value="NA(+)/H(+) ANTIPORTER SUBUNIT"/>
    <property type="match status" value="1"/>
</dbReference>
<feature type="transmembrane region" description="Helical" evidence="11">
    <location>
        <begin position="854"/>
        <end position="874"/>
    </location>
</feature>
<dbReference type="NCBIfam" id="NF009284">
    <property type="entry name" value="PRK12644.1"/>
    <property type="match status" value="1"/>
</dbReference>
<feature type="region of interest" description="Disordered" evidence="10">
    <location>
        <begin position="966"/>
        <end position="989"/>
    </location>
</feature>
<dbReference type="InterPro" id="IPR007182">
    <property type="entry name" value="MnhB"/>
</dbReference>
<proteinExistence type="predicted"/>
<feature type="compositionally biased region" description="Pro residues" evidence="10">
    <location>
        <begin position="973"/>
        <end position="983"/>
    </location>
</feature>
<feature type="transmembrane region" description="Helical" evidence="11">
    <location>
        <begin position="634"/>
        <end position="651"/>
    </location>
</feature>
<gene>
    <name evidence="17" type="ORF">GCU69_07340</name>
</gene>
<feature type="transmembrane region" description="Helical" evidence="11">
    <location>
        <begin position="697"/>
        <end position="716"/>
    </location>
</feature>
<feature type="transmembrane region" description="Helical" evidence="11">
    <location>
        <begin position="751"/>
        <end position="771"/>
    </location>
</feature>
<evidence type="ECO:0000256" key="7">
    <source>
        <dbReference type="ARBA" id="ARBA00023065"/>
    </source>
</evidence>
<feature type="transmembrane region" description="Helical" evidence="11">
    <location>
        <begin position="406"/>
        <end position="427"/>
    </location>
</feature>
<keyword evidence="18" id="KW-1185">Reference proteome</keyword>
<dbReference type="Pfam" id="PF00662">
    <property type="entry name" value="Proton_antipo_N"/>
    <property type="match status" value="1"/>
</dbReference>
<protein>
    <submittedName>
        <fullName evidence="17">Na+/H+ antiporter subunit A</fullName>
    </submittedName>
</protein>
<evidence type="ECO:0000256" key="6">
    <source>
        <dbReference type="ARBA" id="ARBA00022989"/>
    </source>
</evidence>
<feature type="transmembrane region" description="Helical" evidence="11">
    <location>
        <begin position="201"/>
        <end position="227"/>
    </location>
</feature>
<evidence type="ECO:0000256" key="4">
    <source>
        <dbReference type="ARBA" id="ARBA00022475"/>
    </source>
</evidence>
<feature type="transmembrane region" description="Helical" evidence="11">
    <location>
        <begin position="105"/>
        <end position="123"/>
    </location>
</feature>
<dbReference type="InterPro" id="IPR025383">
    <property type="entry name" value="MrpA_C/MbhD"/>
</dbReference>
<dbReference type="RefSeq" id="WP_156205442.1">
    <property type="nucleotide sequence ID" value="NZ_WHPN01000173.1"/>
</dbReference>
<feature type="transmembrane region" description="Helical" evidence="11">
    <location>
        <begin position="364"/>
        <end position="386"/>
    </location>
</feature>
<feature type="transmembrane region" description="Helical" evidence="11">
    <location>
        <begin position="159"/>
        <end position="181"/>
    </location>
</feature>
<evidence type="ECO:0000256" key="8">
    <source>
        <dbReference type="ARBA" id="ARBA00023136"/>
    </source>
</evidence>
<dbReference type="PRINTS" id="PR01434">
    <property type="entry name" value="NADHDHGNASE5"/>
</dbReference>
<feature type="domain" description="NADH:quinone oxidoreductase/Mrp antiporter transmembrane" evidence="12">
    <location>
        <begin position="125"/>
        <end position="398"/>
    </location>
</feature>
<feature type="domain" description="NADH-Ubiquinone oxidoreductase (complex I) chain 5 N-terminal" evidence="13">
    <location>
        <begin position="60"/>
        <end position="108"/>
    </location>
</feature>
<evidence type="ECO:0000259" key="15">
    <source>
        <dbReference type="Pfam" id="PF13244"/>
    </source>
</evidence>
<feature type="domain" description="MrpA C-terminal/MbhE" evidence="16">
    <location>
        <begin position="691"/>
        <end position="773"/>
    </location>
</feature>
<sequence length="989" mass="103507">MLSLLLLHFALAVCAKPLVDRLGRKAFLVLAVAPAATAGWALSRWDAAAGGGTDDWTWAWIPDEHLDVALRLDALSCLMTVLVGAVGALVLLYCAAYFGDREPRLGRFAGAFTAFAGSMLGLVLADDLILLYVFWELTTVFSWLLIGQDSERRANRRSALQALLVTTLGGLSMLVGFVMLGEAANSFRISEIVDRPPEPGIAVSVAVGLVLLGALSKSAIWPFSLWLPSAMTAPSPVSAYLHAAAMVKAGVYLLARLAPAFADTEPWRPVVLVLGSATMLLGGWRALRLTDLKLLLAHGTVSQLGFLAVLTGAGQRNTALAGVAVLGAHALFKSCLFLVTGIVEKAAHSRDLRRLSGVGRSLPGVCAVAVLAAASMAGLPPLIGFAAKEAAFESLLHGTGGAADRWALAAVVAGSVLTAAYSLRFLWGAFARKHRTHGPGLLPDTPVDALPSGLSAAPALLAAAGLLLGPAAGLTDPLLAAYADTFPGDLTGALAGAEKPYHLALWHGIGPALLLSVLTWAAGALLFALRRPLLPVMHRLAWPRAERAFRSSLLTLERVSLQLTGAVQRGSLSFYLGIALVVLTGAQIAVLATERPWPELRVPRLWDSALQGVTALAVVAGALLCLFVRQRMKAVVLVGLTGYGAGGLFVLQGAPDLALTQFAVETVSIVVFVLVLRRLPARFTETFSHRRRAVQGLLAVCTGVLAAGLTWFAAAARQSEPSGPHLVHATAEEGVKNVVATTLVDLRAWDTLGECAVLAVAAVGVTSLIFLRRRVGTPGVVARRQSDAKALVWATPSEEWQQASGDAPERTWLAAGGTLSPERRSVVFEVIARLTFHPVLVLSLYLLFCAESYPGGGFSAGLVAGLALVVRYLAGGRFELAEAAPLDAGTLLGAGLLVMTGTALGGMVYGSDVLENGVYHGELPLLGPFHIASSVVFDTGIYLLVLGVVLDITRSLGAQIDRRLERGAGARPARPPAQEPPGPAGEVTP</sequence>
<dbReference type="Pfam" id="PF04039">
    <property type="entry name" value="MnhB"/>
    <property type="match status" value="1"/>
</dbReference>
<dbReference type="Pfam" id="PF13244">
    <property type="entry name" value="MbhD"/>
    <property type="match status" value="1"/>
</dbReference>
<dbReference type="Pfam" id="PF20501">
    <property type="entry name" value="MbhE"/>
    <property type="match status" value="1"/>
</dbReference>
<keyword evidence="8 11" id="KW-0472">Membrane</keyword>
<feature type="transmembrane region" description="Helical" evidence="11">
    <location>
        <begin position="459"/>
        <end position="483"/>
    </location>
</feature>
<dbReference type="Pfam" id="PF00361">
    <property type="entry name" value="Proton_antipo_M"/>
    <property type="match status" value="1"/>
</dbReference>
<keyword evidence="4" id="KW-1003">Cell membrane</keyword>
<feature type="transmembrane region" description="Helical" evidence="11">
    <location>
        <begin position="239"/>
        <end position="258"/>
    </location>
</feature>
<evidence type="ECO:0000256" key="11">
    <source>
        <dbReference type="SAM" id="Phobius"/>
    </source>
</evidence>
<keyword evidence="7" id="KW-0406">Ion transport</keyword>
<feature type="transmembrane region" description="Helical" evidence="11">
    <location>
        <begin position="657"/>
        <end position="676"/>
    </location>
</feature>
<name>A0ABQ7FN01_9ACTN</name>
<evidence type="ECO:0000256" key="2">
    <source>
        <dbReference type="ARBA" id="ARBA00022448"/>
    </source>
</evidence>
<evidence type="ECO:0000313" key="17">
    <source>
        <dbReference type="EMBL" id="KAF4409769.1"/>
    </source>
</evidence>
<feature type="transmembrane region" description="Helical" evidence="11">
    <location>
        <begin position="503"/>
        <end position="529"/>
    </location>
</feature>
<feature type="transmembrane region" description="Helical" evidence="11">
    <location>
        <begin position="929"/>
        <end position="953"/>
    </location>
</feature>
<reference evidence="17 18" key="1">
    <citation type="submission" date="2019-10" db="EMBL/GenBank/DDBJ databases">
        <title>Streptomyces tenebrisbrunneis sp.nov., an endogenous actinomycete isolated from of Lycium ruthenicum.</title>
        <authorList>
            <person name="Ma L."/>
        </authorList>
    </citation>
    <scope>NUCLEOTIDE SEQUENCE [LARGE SCALE GENOMIC DNA]</scope>
    <source>
        <strain evidence="17 18">TRM 66187</strain>
    </source>
</reference>
<keyword evidence="6 11" id="KW-1133">Transmembrane helix</keyword>
<dbReference type="InterPro" id="IPR046806">
    <property type="entry name" value="MrpA_C/MbhE"/>
</dbReference>
<feature type="domain" description="MrpA C-terminal/MbhD" evidence="15">
    <location>
        <begin position="617"/>
        <end position="680"/>
    </location>
</feature>
<evidence type="ECO:0000259" key="12">
    <source>
        <dbReference type="Pfam" id="PF00361"/>
    </source>
</evidence>
<dbReference type="InterPro" id="IPR001750">
    <property type="entry name" value="ND/Mrp_TM"/>
</dbReference>
<evidence type="ECO:0000256" key="10">
    <source>
        <dbReference type="SAM" id="MobiDB-lite"/>
    </source>
</evidence>
<dbReference type="PANTHER" id="PTHR43373:SF1">
    <property type="entry name" value="NA(+)_H(+) ANTIPORTER SUBUNIT A"/>
    <property type="match status" value="1"/>
</dbReference>
<evidence type="ECO:0000256" key="1">
    <source>
        <dbReference type="ARBA" id="ARBA00004651"/>
    </source>
</evidence>
<accession>A0ABQ7FN01</accession>
<dbReference type="InterPro" id="IPR001516">
    <property type="entry name" value="Proton_antipo_N"/>
</dbReference>
<feature type="transmembrane region" description="Helical" evidence="11">
    <location>
        <begin position="886"/>
        <end position="909"/>
    </location>
</feature>
<comment type="caution">
    <text evidence="17">The sequence shown here is derived from an EMBL/GenBank/DDBJ whole genome shotgun (WGS) entry which is preliminary data.</text>
</comment>
<evidence type="ECO:0000313" key="18">
    <source>
        <dbReference type="Proteomes" id="UP000621266"/>
    </source>
</evidence>
<feature type="transmembrane region" description="Helical" evidence="11">
    <location>
        <begin position="572"/>
        <end position="593"/>
    </location>
</feature>
<evidence type="ECO:0000259" key="13">
    <source>
        <dbReference type="Pfam" id="PF00662"/>
    </source>
</evidence>
<evidence type="ECO:0000256" key="3">
    <source>
        <dbReference type="ARBA" id="ARBA00022449"/>
    </source>
</evidence>
<organism evidence="17 18">
    <name type="scientific">Streptomyces lycii</name>
    <dbReference type="NCBI Taxonomy" id="2654337"/>
    <lineage>
        <taxon>Bacteria</taxon>
        <taxon>Bacillati</taxon>
        <taxon>Actinomycetota</taxon>
        <taxon>Actinomycetes</taxon>
        <taxon>Kitasatosporales</taxon>
        <taxon>Streptomycetaceae</taxon>
        <taxon>Streptomyces</taxon>
    </lineage>
</organism>
<dbReference type="Proteomes" id="UP000621266">
    <property type="component" value="Unassembled WGS sequence"/>
</dbReference>
<feature type="transmembrane region" description="Helical" evidence="11">
    <location>
        <begin position="319"/>
        <end position="343"/>
    </location>
</feature>
<feature type="transmembrane region" description="Helical" evidence="11">
    <location>
        <begin position="605"/>
        <end position="627"/>
    </location>
</feature>
<evidence type="ECO:0000259" key="16">
    <source>
        <dbReference type="Pfam" id="PF20501"/>
    </source>
</evidence>
<feature type="transmembrane region" description="Helical" evidence="11">
    <location>
        <begin position="830"/>
        <end position="848"/>
    </location>
</feature>
<keyword evidence="3" id="KW-0050">Antiport</keyword>
<dbReference type="EMBL" id="WHPN01000173">
    <property type="protein sequence ID" value="KAF4409769.1"/>
    <property type="molecule type" value="Genomic_DNA"/>
</dbReference>
<dbReference type="InterPro" id="IPR042106">
    <property type="entry name" value="Nuo/plastoQ_OxRdtase_6_NuoJ"/>
</dbReference>
<keyword evidence="5 9" id="KW-0812">Transmembrane</keyword>
<evidence type="ECO:0000256" key="9">
    <source>
        <dbReference type="RuleBase" id="RU000320"/>
    </source>
</evidence>
<evidence type="ECO:0000256" key="5">
    <source>
        <dbReference type="ARBA" id="ARBA00022692"/>
    </source>
</evidence>
<feature type="domain" description="Na+/H+ antiporter MnhB subunit-related protein" evidence="14">
    <location>
        <begin position="827"/>
        <end position="950"/>
    </location>
</feature>
<dbReference type="InterPro" id="IPR050616">
    <property type="entry name" value="CPA3_Na-H_Antiporter_A"/>
</dbReference>
<feature type="transmembrane region" description="Helical" evidence="11">
    <location>
        <begin position="78"/>
        <end position="98"/>
    </location>
</feature>
<feature type="transmembrane region" description="Helical" evidence="11">
    <location>
        <begin position="129"/>
        <end position="147"/>
    </location>
</feature>
<feature type="transmembrane region" description="Helical" evidence="11">
    <location>
        <begin position="294"/>
        <end position="313"/>
    </location>
</feature>
<comment type="subcellular location">
    <subcellularLocation>
        <location evidence="1">Cell membrane</location>
        <topology evidence="1">Multi-pass membrane protein</topology>
    </subcellularLocation>
    <subcellularLocation>
        <location evidence="9">Membrane</location>
        <topology evidence="9">Multi-pass membrane protein</topology>
    </subcellularLocation>
</comment>
<feature type="transmembrane region" description="Helical" evidence="11">
    <location>
        <begin position="270"/>
        <end position="287"/>
    </location>
</feature>
<evidence type="ECO:0000259" key="14">
    <source>
        <dbReference type="Pfam" id="PF04039"/>
    </source>
</evidence>